<keyword evidence="5" id="KW-1185">Reference proteome</keyword>
<feature type="domain" description="Glycosyl transferase family 1" evidence="2">
    <location>
        <begin position="212"/>
        <end position="381"/>
    </location>
</feature>
<gene>
    <name evidence="4" type="ORF">SAMN05216548_102349</name>
</gene>
<dbReference type="SUPFAM" id="SSF53756">
    <property type="entry name" value="UDP-Glycosyltransferase/glycogen phosphorylase"/>
    <property type="match status" value="1"/>
</dbReference>
<evidence type="ECO:0000256" key="1">
    <source>
        <dbReference type="ARBA" id="ARBA00022679"/>
    </source>
</evidence>
<dbReference type="Gene3D" id="3.40.50.2000">
    <property type="entry name" value="Glycogen Phosphorylase B"/>
    <property type="match status" value="1"/>
</dbReference>
<keyword evidence="1 4" id="KW-0808">Transferase</keyword>
<organism evidence="4 5">
    <name type="scientific">Faunimonas pinastri</name>
    <dbReference type="NCBI Taxonomy" id="1855383"/>
    <lineage>
        <taxon>Bacteria</taxon>
        <taxon>Pseudomonadati</taxon>
        <taxon>Pseudomonadota</taxon>
        <taxon>Alphaproteobacteria</taxon>
        <taxon>Hyphomicrobiales</taxon>
        <taxon>Afifellaceae</taxon>
        <taxon>Faunimonas</taxon>
    </lineage>
</organism>
<evidence type="ECO:0000259" key="2">
    <source>
        <dbReference type="Pfam" id="PF00534"/>
    </source>
</evidence>
<dbReference type="GO" id="GO:0009103">
    <property type="term" value="P:lipopolysaccharide biosynthetic process"/>
    <property type="evidence" value="ECO:0007669"/>
    <property type="project" value="TreeGrafter"/>
</dbReference>
<reference evidence="4 5" key="1">
    <citation type="submission" date="2016-10" db="EMBL/GenBank/DDBJ databases">
        <authorList>
            <person name="de Groot N.N."/>
        </authorList>
    </citation>
    <scope>NUCLEOTIDE SEQUENCE [LARGE SCALE GENOMIC DNA]</scope>
    <source>
        <strain evidence="4 5">A52C2</strain>
    </source>
</reference>
<feature type="domain" description="Glycosyl transferase family 4" evidence="3">
    <location>
        <begin position="26"/>
        <end position="192"/>
    </location>
</feature>
<evidence type="ECO:0000313" key="5">
    <source>
        <dbReference type="Proteomes" id="UP000199647"/>
    </source>
</evidence>
<dbReference type="InterPro" id="IPR022623">
    <property type="entry name" value="Glyco_trans_4"/>
</dbReference>
<name>A0A1H9D4J2_9HYPH</name>
<dbReference type="GO" id="GO:0016757">
    <property type="term" value="F:glycosyltransferase activity"/>
    <property type="evidence" value="ECO:0007669"/>
    <property type="project" value="InterPro"/>
</dbReference>
<evidence type="ECO:0000313" key="4">
    <source>
        <dbReference type="EMBL" id="SEQ08410.1"/>
    </source>
</evidence>
<sequence>MRILFVHQNFPGQYKHIVEALAREPGHELVALTINNHPVPQAVRKVLYKPARSSSTEIHPYAVDYEAKLIRGEAAARAAMDLKAKGFKPDIICGHPGWGELLFLRDIWPDVPILSYLEFYYRAIGADHNFDPEFADQSLEGAWRLRAKNAGFLIDLEAMDWGVSPTKWQWQQLPEFAKARTTVLHDGVDTDHVRPSPDARIQLGRAGECRPGDEIITFVNRNLEPYRGYHSFIRALPEILKRRPKARAVLVGGDAVSYGKKAPEGQSWKQIFLNEVKDSLDLSRVHFVGKIPYGTYLNLLQVSAAHVYLTYPFVLSWSMLESMAAGCLLIGSDTPPVREVLDPGRNGLLVDFFSPGDIAETVVKALENPGDYRDMRRAARATVVEQYDLKRVCLPGHLKLIRDVAAHRAPQVASTSATVPAAQAERLTA</sequence>
<accession>A0A1H9D4J2</accession>
<dbReference type="PANTHER" id="PTHR46401">
    <property type="entry name" value="GLYCOSYLTRANSFERASE WBBK-RELATED"/>
    <property type="match status" value="1"/>
</dbReference>
<dbReference type="CDD" id="cd03818">
    <property type="entry name" value="GT4_ExpC-like"/>
    <property type="match status" value="1"/>
</dbReference>
<dbReference type="Pfam" id="PF00534">
    <property type="entry name" value="Glycos_transf_1"/>
    <property type="match status" value="1"/>
</dbReference>
<dbReference type="Proteomes" id="UP000199647">
    <property type="component" value="Unassembled WGS sequence"/>
</dbReference>
<dbReference type="PANTHER" id="PTHR46401:SF2">
    <property type="entry name" value="GLYCOSYLTRANSFERASE WBBK-RELATED"/>
    <property type="match status" value="1"/>
</dbReference>
<evidence type="ECO:0000259" key="3">
    <source>
        <dbReference type="Pfam" id="PF12000"/>
    </source>
</evidence>
<dbReference type="STRING" id="1855383.SAMN05216548_102349"/>
<protein>
    <submittedName>
        <fullName evidence="4">Glycosyltransferase involved in cell wall bisynthesis</fullName>
    </submittedName>
</protein>
<dbReference type="InterPro" id="IPR001296">
    <property type="entry name" value="Glyco_trans_1"/>
</dbReference>
<proteinExistence type="predicted"/>
<dbReference type="AlphaFoldDB" id="A0A1H9D4J2"/>
<dbReference type="EMBL" id="FOFG01000002">
    <property type="protein sequence ID" value="SEQ08410.1"/>
    <property type="molecule type" value="Genomic_DNA"/>
</dbReference>
<dbReference type="RefSeq" id="WP_092495504.1">
    <property type="nucleotide sequence ID" value="NZ_FOFG01000002.1"/>
</dbReference>
<dbReference type="Pfam" id="PF12000">
    <property type="entry name" value="Glyco_trans_4_3"/>
    <property type="match status" value="1"/>
</dbReference>
<dbReference type="OrthoDB" id="9793726at2"/>